<dbReference type="Pfam" id="PF00497">
    <property type="entry name" value="SBP_bac_3"/>
    <property type="match status" value="1"/>
</dbReference>
<dbReference type="RefSeq" id="WP_150722785.1">
    <property type="nucleotide sequence ID" value="NZ_CABPRV010000011.1"/>
</dbReference>
<protein>
    <submittedName>
        <fullName evidence="7">ArtI protein</fullName>
    </submittedName>
</protein>
<comment type="subcellular location">
    <subcellularLocation>
        <location evidence="1">Cell envelope</location>
    </subcellularLocation>
</comment>
<dbReference type="InterPro" id="IPR001638">
    <property type="entry name" value="Solute-binding_3/MltF_N"/>
</dbReference>
<feature type="chain" id="PRO_5046487050" evidence="5">
    <location>
        <begin position="20"/>
        <end position="289"/>
    </location>
</feature>
<name>A0ABY6W8R9_9BURK</name>
<dbReference type="PROSITE" id="PS01039">
    <property type="entry name" value="SBP_BACTERIAL_3"/>
    <property type="match status" value="1"/>
</dbReference>
<keyword evidence="3 5" id="KW-0732">Signal</keyword>
<dbReference type="InterPro" id="IPR018313">
    <property type="entry name" value="SBP_3_CS"/>
</dbReference>
<dbReference type="PANTHER" id="PTHR35936">
    <property type="entry name" value="MEMBRANE-BOUND LYTIC MUREIN TRANSGLYCOSYLASE F"/>
    <property type="match status" value="1"/>
</dbReference>
<evidence type="ECO:0000256" key="4">
    <source>
        <dbReference type="RuleBase" id="RU003744"/>
    </source>
</evidence>
<keyword evidence="8" id="KW-1185">Reference proteome</keyword>
<proteinExistence type="inferred from homology"/>
<dbReference type="EMBL" id="CABPRV010000011">
    <property type="protein sequence ID" value="VVE40341.1"/>
    <property type="molecule type" value="Genomic_DNA"/>
</dbReference>
<evidence type="ECO:0000256" key="5">
    <source>
        <dbReference type="SAM" id="SignalP"/>
    </source>
</evidence>
<feature type="signal peptide" evidence="5">
    <location>
        <begin position="1"/>
        <end position="19"/>
    </location>
</feature>
<reference evidence="7 8" key="1">
    <citation type="submission" date="2019-08" db="EMBL/GenBank/DDBJ databases">
        <authorList>
            <person name="Peeters C."/>
        </authorList>
    </citation>
    <scope>NUCLEOTIDE SEQUENCE [LARGE SCALE GENOMIC DNA]</scope>
    <source>
        <strain evidence="7 8">LMG 20602</strain>
    </source>
</reference>
<evidence type="ECO:0000256" key="2">
    <source>
        <dbReference type="ARBA" id="ARBA00010333"/>
    </source>
</evidence>
<evidence type="ECO:0000256" key="3">
    <source>
        <dbReference type="ARBA" id="ARBA00022729"/>
    </source>
</evidence>
<dbReference type="Proteomes" id="UP000366065">
    <property type="component" value="Unassembled WGS sequence"/>
</dbReference>
<dbReference type="Gene3D" id="3.40.190.10">
    <property type="entry name" value="Periplasmic binding protein-like II"/>
    <property type="match status" value="2"/>
</dbReference>
<evidence type="ECO:0000313" key="7">
    <source>
        <dbReference type="EMBL" id="VVE40341.1"/>
    </source>
</evidence>
<dbReference type="SUPFAM" id="SSF53850">
    <property type="entry name" value="Periplasmic binding protein-like II"/>
    <property type="match status" value="1"/>
</dbReference>
<accession>A0ABY6W8R9</accession>
<dbReference type="InterPro" id="IPR037298">
    <property type="entry name" value="PheC_PBP2"/>
</dbReference>
<dbReference type="CDD" id="cd01069">
    <property type="entry name" value="PBP2_PheC"/>
    <property type="match status" value="1"/>
</dbReference>
<comment type="similarity">
    <text evidence="2 4">Belongs to the bacterial solute-binding protein 3 family.</text>
</comment>
<evidence type="ECO:0000259" key="6">
    <source>
        <dbReference type="SMART" id="SM00062"/>
    </source>
</evidence>
<gene>
    <name evidence="7" type="ORF">PCA20602_04134</name>
</gene>
<dbReference type="PANTHER" id="PTHR35936:SF19">
    <property type="entry name" value="AMINO-ACID-BINDING PROTEIN YXEM-RELATED"/>
    <property type="match status" value="1"/>
</dbReference>
<evidence type="ECO:0000313" key="8">
    <source>
        <dbReference type="Proteomes" id="UP000366065"/>
    </source>
</evidence>
<sequence>MTVMKTAARAAFVTGTALAASATTLVATILTAATVATVTTAAHAQTATTAAPVAVHSRLDDIVKSGTLRACATGDYKPYSYRRPDGQFEGIDVDLVASLAKSLGVKPVIVPTTWKGLMDDFTAGKCDIVVGGVSVTLDRAARAYYSKVVMVDGKSPIVRCADVAKYQTLADLNKPSTRAIANPGGTNERFARQYLPNATLTIYPDNVTIFQQIADGKADVMVTDSSETLLQHKLNPALCPVNPDKPLQFGEKAYLLPRGDDVFKHYVDQWLNLAQKTGEYQSVVDKWLK</sequence>
<evidence type="ECO:0000256" key="1">
    <source>
        <dbReference type="ARBA" id="ARBA00004196"/>
    </source>
</evidence>
<comment type="caution">
    <text evidence="7">The sequence shown here is derived from an EMBL/GenBank/DDBJ whole genome shotgun (WGS) entry which is preliminary data.</text>
</comment>
<organism evidence="7 8">
    <name type="scientific">Pandoraea capi</name>
    <dbReference type="NCBI Taxonomy" id="2508286"/>
    <lineage>
        <taxon>Bacteria</taxon>
        <taxon>Pseudomonadati</taxon>
        <taxon>Pseudomonadota</taxon>
        <taxon>Betaproteobacteria</taxon>
        <taxon>Burkholderiales</taxon>
        <taxon>Burkholderiaceae</taxon>
        <taxon>Pandoraea</taxon>
    </lineage>
</organism>
<dbReference type="SMART" id="SM00062">
    <property type="entry name" value="PBPb"/>
    <property type="match status" value="1"/>
</dbReference>
<feature type="domain" description="Solute-binding protein family 3/N-terminal" evidence="6">
    <location>
        <begin position="67"/>
        <end position="289"/>
    </location>
</feature>